<accession>A0AAD8H5G4</accession>
<sequence length="154" mass="17624">MYDFMGKSILWEKTLRYRCAIWRVGNGHSIQVYNTNGYTSLTLSFRLPDVLPEETELVNLRLSTGLWNQASILESFLHSEAKPILSIPWPIHDTPDKLIWNSKDSVQSGYWKALRQLGIGQATSLSGPSTWWKNIQSFNVPPKVKKFAWRASLG</sequence>
<dbReference type="Proteomes" id="UP001237642">
    <property type="component" value="Unassembled WGS sequence"/>
</dbReference>
<dbReference type="AlphaFoldDB" id="A0AAD8H5G4"/>
<reference evidence="1" key="1">
    <citation type="submission" date="2023-02" db="EMBL/GenBank/DDBJ databases">
        <title>Genome of toxic invasive species Heracleum sosnowskyi carries increased number of genes despite the absence of recent whole-genome duplications.</title>
        <authorList>
            <person name="Schelkunov M."/>
            <person name="Shtratnikova V."/>
            <person name="Makarenko M."/>
            <person name="Klepikova A."/>
            <person name="Omelchenko D."/>
            <person name="Novikova G."/>
            <person name="Obukhova E."/>
            <person name="Bogdanov V."/>
            <person name="Penin A."/>
            <person name="Logacheva M."/>
        </authorList>
    </citation>
    <scope>NUCLEOTIDE SEQUENCE</scope>
    <source>
        <strain evidence="1">Hsosn_3</strain>
        <tissue evidence="1">Leaf</tissue>
    </source>
</reference>
<comment type="caution">
    <text evidence="1">The sequence shown here is derived from an EMBL/GenBank/DDBJ whole genome shotgun (WGS) entry which is preliminary data.</text>
</comment>
<organism evidence="1 2">
    <name type="scientific">Heracleum sosnowskyi</name>
    <dbReference type="NCBI Taxonomy" id="360622"/>
    <lineage>
        <taxon>Eukaryota</taxon>
        <taxon>Viridiplantae</taxon>
        <taxon>Streptophyta</taxon>
        <taxon>Embryophyta</taxon>
        <taxon>Tracheophyta</taxon>
        <taxon>Spermatophyta</taxon>
        <taxon>Magnoliopsida</taxon>
        <taxon>eudicotyledons</taxon>
        <taxon>Gunneridae</taxon>
        <taxon>Pentapetalae</taxon>
        <taxon>asterids</taxon>
        <taxon>campanulids</taxon>
        <taxon>Apiales</taxon>
        <taxon>Apiaceae</taxon>
        <taxon>Apioideae</taxon>
        <taxon>apioid superclade</taxon>
        <taxon>Tordylieae</taxon>
        <taxon>Tordyliinae</taxon>
        <taxon>Heracleum</taxon>
    </lineage>
</organism>
<evidence type="ECO:0000313" key="1">
    <source>
        <dbReference type="EMBL" id="KAK1361492.1"/>
    </source>
</evidence>
<gene>
    <name evidence="1" type="ORF">POM88_045966</name>
</gene>
<evidence type="ECO:0000313" key="2">
    <source>
        <dbReference type="Proteomes" id="UP001237642"/>
    </source>
</evidence>
<dbReference type="EMBL" id="JAUIZM010000010">
    <property type="protein sequence ID" value="KAK1361492.1"/>
    <property type="molecule type" value="Genomic_DNA"/>
</dbReference>
<evidence type="ECO:0008006" key="3">
    <source>
        <dbReference type="Google" id="ProtNLM"/>
    </source>
</evidence>
<reference evidence="1" key="2">
    <citation type="submission" date="2023-05" db="EMBL/GenBank/DDBJ databases">
        <authorList>
            <person name="Schelkunov M.I."/>
        </authorList>
    </citation>
    <scope>NUCLEOTIDE SEQUENCE</scope>
    <source>
        <strain evidence="1">Hsosn_3</strain>
        <tissue evidence="1">Leaf</tissue>
    </source>
</reference>
<keyword evidence="2" id="KW-1185">Reference proteome</keyword>
<protein>
    <recommendedName>
        <fullName evidence="3">Reverse transcriptase zinc-binding domain-containing protein</fullName>
    </recommendedName>
</protein>
<name>A0AAD8H5G4_9APIA</name>
<proteinExistence type="predicted"/>